<reference evidence="2" key="1">
    <citation type="journal article" date="2013" name="Environ. Microbiol.">
        <title>Microbiota from the distal guts of lean and obese adolescents exhibit partial functional redundancy besides clear differences in community structure.</title>
        <authorList>
            <person name="Ferrer M."/>
            <person name="Ruiz A."/>
            <person name="Lanza F."/>
            <person name="Haange S.B."/>
            <person name="Oberbach A."/>
            <person name="Till H."/>
            <person name="Bargiela R."/>
            <person name="Campoy C."/>
            <person name="Segura M.T."/>
            <person name="Richter M."/>
            <person name="von Bergen M."/>
            <person name="Seifert J."/>
            <person name="Suarez A."/>
        </authorList>
    </citation>
    <scope>NUCLEOTIDE SEQUENCE</scope>
</reference>
<feature type="region of interest" description="Disordered" evidence="1">
    <location>
        <begin position="1"/>
        <end position="37"/>
    </location>
</feature>
<evidence type="ECO:0008006" key="3">
    <source>
        <dbReference type="Google" id="ProtNLM"/>
    </source>
</evidence>
<gene>
    <name evidence="2" type="ORF">LEA_00403</name>
</gene>
<dbReference type="Pfam" id="PF14262">
    <property type="entry name" value="Cthe_2159"/>
    <property type="match status" value="1"/>
</dbReference>
<feature type="non-terminal residue" evidence="2">
    <location>
        <position position="1"/>
    </location>
</feature>
<comment type="caution">
    <text evidence="2">The sequence shown here is derived from an EMBL/GenBank/DDBJ whole genome shotgun (WGS) entry which is preliminary data.</text>
</comment>
<feature type="compositionally biased region" description="Basic and acidic residues" evidence="1">
    <location>
        <begin position="26"/>
        <end position="37"/>
    </location>
</feature>
<evidence type="ECO:0000256" key="1">
    <source>
        <dbReference type="SAM" id="MobiDB-lite"/>
    </source>
</evidence>
<feature type="compositionally biased region" description="Low complexity" evidence="1">
    <location>
        <begin position="1"/>
        <end position="25"/>
    </location>
</feature>
<protein>
    <recommendedName>
        <fullName evidence="3">Carbohydrate-binding domain-containing protein</fullName>
    </recommendedName>
</protein>
<name>K1UGR8_9ZZZZ</name>
<evidence type="ECO:0000313" key="2">
    <source>
        <dbReference type="EMBL" id="EKC81378.1"/>
    </source>
</evidence>
<organism evidence="2">
    <name type="scientific">human gut metagenome</name>
    <dbReference type="NCBI Taxonomy" id="408170"/>
    <lineage>
        <taxon>unclassified sequences</taxon>
        <taxon>metagenomes</taxon>
        <taxon>organismal metagenomes</taxon>
    </lineage>
</organism>
<dbReference type="InterPro" id="IPR025584">
    <property type="entry name" value="Cthe_2159"/>
</dbReference>
<sequence length="197" mass="20526">QAESSTTVSFDSASSATDISSASDSKTSDSDKQLTADGMFSERDLSGDYSECTDITLSDSTASCSDSSVTVADGSVTITKAGTYKFSGTFTGQIIVNAGDSDKVQLVLDNASITKEGSAALYIINADKVFITTVKGTENTLSSMGEFASSDDATNVDGAIFSKSDITFNGSGTLNVKVRKQARHCNKGRPQDNGRNI</sequence>
<proteinExistence type="predicted"/>
<dbReference type="EMBL" id="AJWY01000288">
    <property type="protein sequence ID" value="EKC81378.1"/>
    <property type="molecule type" value="Genomic_DNA"/>
</dbReference>
<dbReference type="AlphaFoldDB" id="K1UGR8"/>
<accession>K1UGR8</accession>